<name>A0AAE1B557_9GAST</name>
<feature type="compositionally biased region" description="Low complexity" evidence="1">
    <location>
        <begin position="215"/>
        <end position="233"/>
    </location>
</feature>
<gene>
    <name evidence="2" type="ORF">RRG08_063499</name>
</gene>
<keyword evidence="3" id="KW-1185">Reference proteome</keyword>
<comment type="caution">
    <text evidence="2">The sequence shown here is derived from an EMBL/GenBank/DDBJ whole genome shotgun (WGS) entry which is preliminary data.</text>
</comment>
<feature type="compositionally biased region" description="Low complexity" evidence="1">
    <location>
        <begin position="164"/>
        <end position="173"/>
    </location>
</feature>
<feature type="compositionally biased region" description="Low complexity" evidence="1">
    <location>
        <begin position="61"/>
        <end position="92"/>
    </location>
</feature>
<organism evidence="2 3">
    <name type="scientific">Elysia crispata</name>
    <name type="common">lettuce slug</name>
    <dbReference type="NCBI Taxonomy" id="231223"/>
    <lineage>
        <taxon>Eukaryota</taxon>
        <taxon>Metazoa</taxon>
        <taxon>Spiralia</taxon>
        <taxon>Lophotrochozoa</taxon>
        <taxon>Mollusca</taxon>
        <taxon>Gastropoda</taxon>
        <taxon>Heterobranchia</taxon>
        <taxon>Euthyneura</taxon>
        <taxon>Panpulmonata</taxon>
        <taxon>Sacoglossa</taxon>
        <taxon>Placobranchoidea</taxon>
        <taxon>Plakobranchidae</taxon>
        <taxon>Elysia</taxon>
    </lineage>
</organism>
<feature type="region of interest" description="Disordered" evidence="1">
    <location>
        <begin position="23"/>
        <end position="258"/>
    </location>
</feature>
<evidence type="ECO:0000313" key="3">
    <source>
        <dbReference type="Proteomes" id="UP001283361"/>
    </source>
</evidence>
<accession>A0AAE1B557</accession>
<proteinExistence type="predicted"/>
<evidence type="ECO:0000313" key="2">
    <source>
        <dbReference type="EMBL" id="KAK3799360.1"/>
    </source>
</evidence>
<evidence type="ECO:0000256" key="1">
    <source>
        <dbReference type="SAM" id="MobiDB-lite"/>
    </source>
</evidence>
<feature type="compositionally biased region" description="Basic residues" evidence="1">
    <location>
        <begin position="142"/>
        <end position="163"/>
    </location>
</feature>
<reference evidence="2" key="1">
    <citation type="journal article" date="2023" name="G3 (Bethesda)">
        <title>A reference genome for the long-term kleptoplast-retaining sea slug Elysia crispata morphotype clarki.</title>
        <authorList>
            <person name="Eastman K.E."/>
            <person name="Pendleton A.L."/>
            <person name="Shaikh M.A."/>
            <person name="Suttiyut T."/>
            <person name="Ogas R."/>
            <person name="Tomko P."/>
            <person name="Gavelis G."/>
            <person name="Widhalm J.R."/>
            <person name="Wisecaver J.H."/>
        </authorList>
    </citation>
    <scope>NUCLEOTIDE SEQUENCE</scope>
    <source>
        <strain evidence="2">ECLA1</strain>
    </source>
</reference>
<protein>
    <submittedName>
        <fullName evidence="2">Uncharacterized protein</fullName>
    </submittedName>
</protein>
<feature type="compositionally biased region" description="Low complexity" evidence="1">
    <location>
        <begin position="32"/>
        <end position="48"/>
    </location>
</feature>
<dbReference type="EMBL" id="JAWDGP010000581">
    <property type="protein sequence ID" value="KAK3799360.1"/>
    <property type="molecule type" value="Genomic_DNA"/>
</dbReference>
<sequence>MSCKPRQSRKKRASVVTVITKKEITRRLASTDQSTSGSSCDFSSSSCDCSDCCGDSRETSSDATSASTSSLSSSSSSCSCCGSSSSESAESSGSDDEQVCYRASCKTSSKPLVGRTAKAAPKTVRGSGKSLTTGKCPPDGKKKNKTSKSRSLRASAKPKKPLPKSKVVSTPVKKTSKARSSPRKANVGSVGKQANSYPTKEMKNKSASKTSGKPSAKQASQKKTSSRSTARTQKNSKQTAATTGDVKPAVKPKINKSKSCKPLICVKKEMTDECPGRSA</sequence>
<dbReference type="Proteomes" id="UP001283361">
    <property type="component" value="Unassembled WGS sequence"/>
</dbReference>
<dbReference type="AlphaFoldDB" id="A0AAE1B557"/>